<comment type="caution">
    <text evidence="1">The sequence shown here is derived from an EMBL/GenBank/DDBJ whole genome shotgun (WGS) entry which is preliminary data.</text>
</comment>
<keyword evidence="2" id="KW-1185">Reference proteome</keyword>
<gene>
    <name evidence="1" type="ORF">ERUC_LOCUS13785</name>
</gene>
<evidence type="ECO:0000313" key="1">
    <source>
        <dbReference type="EMBL" id="CAH8336332.1"/>
    </source>
</evidence>
<evidence type="ECO:0000313" key="2">
    <source>
        <dbReference type="Proteomes" id="UP001642260"/>
    </source>
</evidence>
<dbReference type="EMBL" id="CAKOAT010130043">
    <property type="protein sequence ID" value="CAH8336332.1"/>
    <property type="molecule type" value="Genomic_DNA"/>
</dbReference>
<name>A0ABC8JP86_ERUVS</name>
<proteinExistence type="predicted"/>
<reference evidence="1 2" key="1">
    <citation type="submission" date="2022-03" db="EMBL/GenBank/DDBJ databases">
        <authorList>
            <person name="Macdonald S."/>
            <person name="Ahmed S."/>
            <person name="Newling K."/>
        </authorList>
    </citation>
    <scope>NUCLEOTIDE SEQUENCE [LARGE SCALE GENOMIC DNA]</scope>
</reference>
<accession>A0ABC8JP86</accession>
<organism evidence="1 2">
    <name type="scientific">Eruca vesicaria subsp. sativa</name>
    <name type="common">Garden rocket</name>
    <name type="synonym">Eruca sativa</name>
    <dbReference type="NCBI Taxonomy" id="29727"/>
    <lineage>
        <taxon>Eukaryota</taxon>
        <taxon>Viridiplantae</taxon>
        <taxon>Streptophyta</taxon>
        <taxon>Embryophyta</taxon>
        <taxon>Tracheophyta</taxon>
        <taxon>Spermatophyta</taxon>
        <taxon>Magnoliopsida</taxon>
        <taxon>eudicotyledons</taxon>
        <taxon>Gunneridae</taxon>
        <taxon>Pentapetalae</taxon>
        <taxon>rosids</taxon>
        <taxon>malvids</taxon>
        <taxon>Brassicales</taxon>
        <taxon>Brassicaceae</taxon>
        <taxon>Brassiceae</taxon>
        <taxon>Eruca</taxon>
    </lineage>
</organism>
<protein>
    <submittedName>
        <fullName evidence="1">Uncharacterized protein</fullName>
    </submittedName>
</protein>
<sequence>MFSPLESCISFCPSSDFNILQFTSLDLMIEMDRSEFCDLVALLRYSFLKGKSIHGKILLTRRPDPTPEPISPTYHRSLSENYAVRNERAFGQSRRGITSW</sequence>
<dbReference type="Proteomes" id="UP001642260">
    <property type="component" value="Unassembled WGS sequence"/>
</dbReference>
<dbReference type="AlphaFoldDB" id="A0ABC8JP86"/>